<evidence type="ECO:0000313" key="13">
    <source>
        <dbReference type="EMBL" id="EPS35772.1"/>
    </source>
</evidence>
<dbReference type="HOGENOM" id="CLU_001640_2_0_1"/>
<evidence type="ECO:0000256" key="2">
    <source>
        <dbReference type="ARBA" id="ARBA00008869"/>
    </source>
</evidence>
<reference evidence="13 14" key="1">
    <citation type="journal article" date="2013" name="PLoS Genet.">
        <title>Genomic mechanisms accounting for the adaptation to parasitism in nematode-trapping fungi.</title>
        <authorList>
            <person name="Meerupati T."/>
            <person name="Andersson K.M."/>
            <person name="Friman E."/>
            <person name="Kumar D."/>
            <person name="Tunlid A."/>
            <person name="Ahren D."/>
        </authorList>
    </citation>
    <scope>NUCLEOTIDE SEQUENCE [LARGE SCALE GENOMIC DNA]</scope>
    <source>
        <strain evidence="13 14">CBS 200.50</strain>
    </source>
</reference>
<dbReference type="GO" id="GO:0016887">
    <property type="term" value="F:ATP hydrolysis activity"/>
    <property type="evidence" value="ECO:0007669"/>
    <property type="project" value="InterPro"/>
</dbReference>
<dbReference type="PROSITE" id="PS00211">
    <property type="entry name" value="ABC_TRANSPORTER_1"/>
    <property type="match status" value="1"/>
</dbReference>
<sequence length="1636" mass="179763">MAKAEEEYYDPELRALRQQEGTMAIYQRQVIALCHKNLKLFLRRPLVLLFRVLLAPIVVALILTEFKHVGSSGGFGPDTGGVSDLRPIKSIAAAMEDHEDTKIVFATNGLGSHVNPIIDRFISRTKVSNVVRVDNPADILKECQVNLAGASECFSTIIFNKANGSFVDYIIANNPADLAGSVNWRSHKSVTQDRVLPVQFAMDSAIANLPESTVVQEQSYSEDTSYYYNYYSSSGDSSNSKTSSGEVGTANPNQYYFILTALLAPFFFIIFIEMVFHVCGFLTRERESGVTELLTTQGCRQTPQIVSYFSSFWILYVPTWIFTGIIVGVVLFPSTNAGFLILFQLLAGTATLSMCLFLQTPFTKGHFSSPVAAIVTLALAMIFFKYMTDPNPSDQTTRTGLAAVFPPFAYASLIADLGRLESITLGYRPSRSAADLKILTDYPSMEPYLYIIFFLIQIPLYLTLAVGSHFSLWHVPYIVKRLAPETGLAMRITGLKKTFKKNKAVNDLSMEVKAGQVVCLLGPNGGGKTTTLKCIGGVIKADKGSGMELGCDRTELGYCPQHNVIWPQLTVREHVQIWLEIKGRKMPKAERDAMVEAMVRECDLIEKIDGKAFNLSGGQKRKLQLAIAFIGGSKIICIDEASSGVDPLSRQNIWQIIQQGVAHRTILLTTHFLDEADILSDYIVIIRKGQLVVEGSGTALKAQYGDGYSIYDDHTLTNKVGHAKTSCEAAQRLEELEKADVGTGVGKYEVAFPTLEQVFLKVANGESLDEEREESEGAEEGAQSTLENPARQLDQGRPISKFRQIWVLFKKRYSVLPHNWLSIIITLAIPIAVTVALMTGGGSGENKKFTGGIHDCAYQVAQFQSESSDINSSAALSRSEAATRQPTPTASAASATKTANYYDTPISDYPPFYEPLSSGRVNHMYIQDQLVVGPQAEFKNGSDNYKLLDNIFPDVTTYSYDGSPAPPLSNSLLYVNNQDNYTKTLPLGGSGNSKQIGIWAPQGQTPIIALSNSVIDLSYDYATFYGVDTLSVVSNILSRNNRGPTIRAAVRKLRGVGKETDFLAIGWSLFFAMATICGFTACIIYPTYERVQRTRALQYSNGVRPISLWSAYMLFELQLILLVAIVMYAILSVGSYTKMFFGLGYIFGAIILTGVATTLGCFVLSLYFSAKLAYVMAAIIHLFLLFLYLVGVILIQQYGPAIHRFDMANQLSAGLSLTSPGANLFRAFMLATNSYSVLCGDFGDVLEPNKFAFNLYGGVYFNLILQIVFLVSVLMAFEYSIFSRIYYRLRNPTRSRARDSMEVELRSVANKAGVRTSEEMRPLLECFGVHKSFNGVEAVQDVTLSVSSNETMALLGPNGAGKSTTINMIRGELKPDSGDIFVRDKSILTNLVEARAETGVCPQDDATDDLTVFTTLKFYAEVRGVPHPAKNAQLAMEALGIQDFKDKRVTKLSGGTKRKLSVAIALLGNPPVLLLDEPSTGLDAVSKRTLWKTLKALGKDRSTLLTTHSMEEVEALATSVSIIAMRLLASGTTSSLRDQYGGFWHVRAIVDQSQASMIERYIRNVFGNSVEEYATQGSSGQIRFALKKGGRGVTFASAMKEMEKFKGDGAILEYSINGTTLQEVFLNVCGKEKSSK</sequence>
<dbReference type="OMA" id="IGQEATY"/>
<organism evidence="13 14">
    <name type="scientific">Dactylellina haptotyla (strain CBS 200.50)</name>
    <name type="common">Nematode-trapping fungus</name>
    <name type="synonym">Monacrosporium haptotylum</name>
    <dbReference type="NCBI Taxonomy" id="1284197"/>
    <lineage>
        <taxon>Eukaryota</taxon>
        <taxon>Fungi</taxon>
        <taxon>Dikarya</taxon>
        <taxon>Ascomycota</taxon>
        <taxon>Pezizomycotina</taxon>
        <taxon>Orbiliomycetes</taxon>
        <taxon>Orbiliales</taxon>
        <taxon>Orbiliaceae</taxon>
        <taxon>Dactylellina</taxon>
    </lineage>
</organism>
<feature type="transmembrane region" description="Helical" evidence="11">
    <location>
        <begin position="1143"/>
        <end position="1168"/>
    </location>
</feature>
<dbReference type="PANTHER" id="PTHR19229:SF36">
    <property type="entry name" value="ATP-BINDING CASSETTE SUB-FAMILY A MEMBER 2"/>
    <property type="match status" value="1"/>
</dbReference>
<feature type="transmembrane region" description="Helical" evidence="11">
    <location>
        <begin position="1062"/>
        <end position="1088"/>
    </location>
</feature>
<dbReference type="GO" id="GO:0005524">
    <property type="term" value="F:ATP binding"/>
    <property type="evidence" value="ECO:0007669"/>
    <property type="project" value="UniProtKB-KW"/>
</dbReference>
<dbReference type="InterPro" id="IPR017871">
    <property type="entry name" value="ABC_transporter-like_CS"/>
</dbReference>
<feature type="compositionally biased region" description="Low complexity" evidence="10">
    <location>
        <begin position="882"/>
        <end position="895"/>
    </location>
</feature>
<feature type="compositionally biased region" description="Acidic residues" evidence="10">
    <location>
        <begin position="769"/>
        <end position="779"/>
    </location>
</feature>
<feature type="domain" description="ABC transporter" evidence="12">
    <location>
        <begin position="1324"/>
        <end position="1549"/>
    </location>
</feature>
<dbReference type="Pfam" id="PF00005">
    <property type="entry name" value="ABC_tran"/>
    <property type="match status" value="2"/>
</dbReference>
<feature type="domain" description="ABC transporter" evidence="12">
    <location>
        <begin position="490"/>
        <end position="713"/>
    </location>
</feature>
<dbReference type="SUPFAM" id="SSF52540">
    <property type="entry name" value="P-loop containing nucleoside triphosphate hydrolases"/>
    <property type="match status" value="2"/>
</dbReference>
<keyword evidence="6" id="KW-0547">Nucleotide-binding</keyword>
<keyword evidence="5" id="KW-0677">Repeat</keyword>
<evidence type="ECO:0000256" key="11">
    <source>
        <dbReference type="SAM" id="Phobius"/>
    </source>
</evidence>
<evidence type="ECO:0000256" key="5">
    <source>
        <dbReference type="ARBA" id="ARBA00022737"/>
    </source>
</evidence>
<evidence type="ECO:0000259" key="12">
    <source>
        <dbReference type="PROSITE" id="PS50893"/>
    </source>
</evidence>
<comment type="caution">
    <text evidence="13">The sequence shown here is derived from an EMBL/GenBank/DDBJ whole genome shotgun (WGS) entry which is preliminary data.</text>
</comment>
<evidence type="ECO:0000256" key="3">
    <source>
        <dbReference type="ARBA" id="ARBA00022448"/>
    </source>
</evidence>
<gene>
    <name evidence="13" type="ORF">H072_10711</name>
</gene>
<dbReference type="Pfam" id="PF12698">
    <property type="entry name" value="ABC2_membrane_3"/>
    <property type="match status" value="1"/>
</dbReference>
<feature type="transmembrane region" description="Helical" evidence="11">
    <location>
        <begin position="338"/>
        <end position="358"/>
    </location>
</feature>
<dbReference type="Proteomes" id="UP000015100">
    <property type="component" value="Unassembled WGS sequence"/>
</dbReference>
<dbReference type="PROSITE" id="PS50893">
    <property type="entry name" value="ABC_TRANSPORTER_2"/>
    <property type="match status" value="2"/>
</dbReference>
<name>S8BKI0_DACHA</name>
<feature type="region of interest" description="Disordered" evidence="10">
    <location>
        <begin position="872"/>
        <end position="895"/>
    </location>
</feature>
<dbReference type="OrthoDB" id="8061355at2759"/>
<feature type="transmembrane region" description="Helical" evidence="11">
    <location>
        <begin position="46"/>
        <end position="63"/>
    </location>
</feature>
<comment type="subcellular location">
    <subcellularLocation>
        <location evidence="1">Membrane</location>
        <topology evidence="1">Multi-pass membrane protein</topology>
    </subcellularLocation>
</comment>
<feature type="transmembrane region" description="Helical" evidence="11">
    <location>
        <begin position="370"/>
        <end position="388"/>
    </location>
</feature>
<reference evidence="14" key="2">
    <citation type="submission" date="2013-04" db="EMBL/GenBank/DDBJ databases">
        <title>Genomic mechanisms accounting for the adaptation to parasitism in nematode-trapping fungi.</title>
        <authorList>
            <person name="Ahren D.G."/>
        </authorList>
    </citation>
    <scope>NUCLEOTIDE SEQUENCE [LARGE SCALE GENOMIC DNA]</scope>
    <source>
        <strain evidence="14">CBS 200.50</strain>
    </source>
</reference>
<keyword evidence="3" id="KW-0813">Transport</keyword>
<evidence type="ECO:0000313" key="14">
    <source>
        <dbReference type="Proteomes" id="UP000015100"/>
    </source>
</evidence>
<keyword evidence="7" id="KW-0067">ATP-binding</keyword>
<comment type="similarity">
    <text evidence="2">Belongs to the ABC transporter superfamily. ABCA family.</text>
</comment>
<keyword evidence="9 11" id="KW-0472">Membrane</keyword>
<feature type="transmembrane region" description="Helical" evidence="11">
    <location>
        <begin position="820"/>
        <end position="839"/>
    </location>
</feature>
<keyword evidence="8 11" id="KW-1133">Transmembrane helix</keyword>
<dbReference type="GO" id="GO:0005319">
    <property type="term" value="F:lipid transporter activity"/>
    <property type="evidence" value="ECO:0007669"/>
    <property type="project" value="TreeGrafter"/>
</dbReference>
<evidence type="ECO:0000256" key="7">
    <source>
        <dbReference type="ARBA" id="ARBA00022840"/>
    </source>
</evidence>
<dbReference type="eggNOG" id="KOG0059">
    <property type="taxonomic scope" value="Eukaryota"/>
</dbReference>
<dbReference type="InterPro" id="IPR013525">
    <property type="entry name" value="ABC2_TM"/>
</dbReference>
<dbReference type="InterPro" id="IPR027417">
    <property type="entry name" value="P-loop_NTPase"/>
</dbReference>
<evidence type="ECO:0000256" key="10">
    <source>
        <dbReference type="SAM" id="MobiDB-lite"/>
    </source>
</evidence>
<dbReference type="CDD" id="cd03263">
    <property type="entry name" value="ABC_subfamily_A"/>
    <property type="match status" value="2"/>
</dbReference>
<protein>
    <recommendedName>
        <fullName evidence="12">ABC transporter domain-containing protein</fullName>
    </recommendedName>
</protein>
<feature type="transmembrane region" description="Helical" evidence="11">
    <location>
        <begin position="1108"/>
        <end position="1131"/>
    </location>
</feature>
<feature type="transmembrane region" description="Helical" evidence="11">
    <location>
        <begin position="313"/>
        <end position="332"/>
    </location>
</feature>
<accession>S8BKI0</accession>
<evidence type="ECO:0000256" key="6">
    <source>
        <dbReference type="ARBA" id="ARBA00022741"/>
    </source>
</evidence>
<proteinExistence type="inferred from homology"/>
<feature type="transmembrane region" description="Helical" evidence="11">
    <location>
        <begin position="255"/>
        <end position="276"/>
    </location>
</feature>
<dbReference type="InterPro" id="IPR003439">
    <property type="entry name" value="ABC_transporter-like_ATP-bd"/>
</dbReference>
<dbReference type="PANTHER" id="PTHR19229">
    <property type="entry name" value="ATP-BINDING CASSETTE TRANSPORTER SUBFAMILY A ABCA"/>
    <property type="match status" value="1"/>
</dbReference>
<keyword evidence="14" id="KW-1185">Reference proteome</keyword>
<evidence type="ECO:0000256" key="1">
    <source>
        <dbReference type="ARBA" id="ARBA00004141"/>
    </source>
</evidence>
<evidence type="ECO:0000256" key="8">
    <source>
        <dbReference type="ARBA" id="ARBA00022989"/>
    </source>
</evidence>
<dbReference type="InterPro" id="IPR026082">
    <property type="entry name" value="ABCA"/>
</dbReference>
<dbReference type="Gene3D" id="3.40.50.300">
    <property type="entry name" value="P-loop containing nucleotide triphosphate hydrolases"/>
    <property type="match status" value="2"/>
</dbReference>
<dbReference type="GO" id="GO:0016020">
    <property type="term" value="C:membrane"/>
    <property type="evidence" value="ECO:0007669"/>
    <property type="project" value="UniProtKB-SubCell"/>
</dbReference>
<keyword evidence="4 11" id="KW-0812">Transmembrane</keyword>
<feature type="transmembrane region" description="Helical" evidence="11">
    <location>
        <begin position="448"/>
        <end position="473"/>
    </location>
</feature>
<dbReference type="STRING" id="1284197.S8BKI0"/>
<dbReference type="InterPro" id="IPR003593">
    <property type="entry name" value="AAA+_ATPase"/>
</dbReference>
<evidence type="ECO:0000256" key="9">
    <source>
        <dbReference type="ARBA" id="ARBA00023136"/>
    </source>
</evidence>
<feature type="transmembrane region" description="Helical" evidence="11">
    <location>
        <begin position="1174"/>
        <end position="1195"/>
    </location>
</feature>
<dbReference type="SMART" id="SM00382">
    <property type="entry name" value="AAA"/>
    <property type="match status" value="2"/>
</dbReference>
<feature type="region of interest" description="Disordered" evidence="10">
    <location>
        <begin position="769"/>
        <end position="793"/>
    </location>
</feature>
<dbReference type="GO" id="GO:0140359">
    <property type="term" value="F:ABC-type transporter activity"/>
    <property type="evidence" value="ECO:0007669"/>
    <property type="project" value="InterPro"/>
</dbReference>
<feature type="transmembrane region" description="Helical" evidence="11">
    <location>
        <begin position="1259"/>
        <end position="1282"/>
    </location>
</feature>
<evidence type="ECO:0000256" key="4">
    <source>
        <dbReference type="ARBA" id="ARBA00022692"/>
    </source>
</evidence>
<dbReference type="EMBL" id="AQGS01001030">
    <property type="protein sequence ID" value="EPS35772.1"/>
    <property type="molecule type" value="Genomic_DNA"/>
</dbReference>